<evidence type="ECO:0000313" key="4">
    <source>
        <dbReference type="EMBL" id="KAK3095217.1"/>
    </source>
</evidence>
<dbReference type="InterPro" id="IPR058265">
    <property type="entry name" value="DUF7959"/>
</dbReference>
<keyword evidence="1" id="KW-1133">Transmembrane helix</keyword>
<comment type="caution">
    <text evidence="4">The sequence shown here is derived from an EMBL/GenBank/DDBJ whole genome shotgun (WGS) entry which is preliminary data.</text>
</comment>
<proteinExistence type="predicted"/>
<name>A0AA88Y3H0_PINIB</name>
<feature type="transmembrane region" description="Helical" evidence="1">
    <location>
        <begin position="678"/>
        <end position="701"/>
    </location>
</feature>
<dbReference type="PANTHER" id="PTHR36902:SF1">
    <property type="entry name" value="ENRICHED IN SURFACE-LABELED PROTEOME PROTEIN 9"/>
    <property type="match status" value="1"/>
</dbReference>
<keyword evidence="1" id="KW-0472">Membrane</keyword>
<dbReference type="PANTHER" id="PTHR36902">
    <property type="entry name" value="ENRICHED IN SURFACE-LABELED PROTEOME PROTEIN 9"/>
    <property type="match status" value="1"/>
</dbReference>
<accession>A0AA88Y3H0</accession>
<reference evidence="4" key="1">
    <citation type="submission" date="2019-08" db="EMBL/GenBank/DDBJ databases">
        <title>The improved chromosome-level genome for the pearl oyster Pinctada fucata martensii using PacBio sequencing and Hi-C.</title>
        <authorList>
            <person name="Zheng Z."/>
        </authorList>
    </citation>
    <scope>NUCLEOTIDE SEQUENCE</scope>
    <source>
        <strain evidence="4">ZZ-2019</strain>
        <tissue evidence="4">Adductor muscle</tissue>
    </source>
</reference>
<evidence type="ECO:0000256" key="1">
    <source>
        <dbReference type="SAM" id="Phobius"/>
    </source>
</evidence>
<dbReference type="Proteomes" id="UP001186944">
    <property type="component" value="Unassembled WGS sequence"/>
</dbReference>
<dbReference type="InterPro" id="IPR058831">
    <property type="entry name" value="LolA-like_dom_2nd"/>
</dbReference>
<dbReference type="Pfam" id="PF25898">
    <property type="entry name" value="LolA_2nd_metazoa"/>
    <property type="match status" value="2"/>
</dbReference>
<dbReference type="AlphaFoldDB" id="A0AA88Y3H0"/>
<organism evidence="4 5">
    <name type="scientific">Pinctada imbricata</name>
    <name type="common">Atlantic pearl-oyster</name>
    <name type="synonym">Pinctada martensii</name>
    <dbReference type="NCBI Taxonomy" id="66713"/>
    <lineage>
        <taxon>Eukaryota</taxon>
        <taxon>Metazoa</taxon>
        <taxon>Spiralia</taxon>
        <taxon>Lophotrochozoa</taxon>
        <taxon>Mollusca</taxon>
        <taxon>Bivalvia</taxon>
        <taxon>Autobranchia</taxon>
        <taxon>Pteriomorphia</taxon>
        <taxon>Pterioida</taxon>
        <taxon>Pterioidea</taxon>
        <taxon>Pteriidae</taxon>
        <taxon>Pinctada</taxon>
    </lineage>
</organism>
<keyword evidence="1" id="KW-0812">Transmembrane</keyword>
<keyword evidence="5" id="KW-1185">Reference proteome</keyword>
<sequence length="725" mass="81695">MGNRCRLRTAICHGNSRRCGYPGLRAHNPSHFSDYQEVSKNVQFWCKTTSSLSDDHTQTRPQNTGAQATQMDIYFLLTIILAVTLAAHGPDNSICNVNQLPTNSGPKKPPLPGTYRVTIECNIEDKTYTTDYTEYYDQPNNRAAFHNWELGFHVANIYSYDTNELLTIEEQSGVCSVDKLSQANSNFLFGYTSSNTAKGVGKLYSAYGALRFGGNITEIYKGTTTVRGMLVNHWQSCMYWKNIDATMTVDWYFSAPGWTMATSNQIPVRCVVQGVTYEVKNGSVVPRNFNHTYEFSEFRNSIDPQEAIDIFETPSGVVCPHRLDTRPLPNPSNYFRFTSEILNPDMKSIGFIKEWYDYNMSLVRYDYKPQPENPSPYGFDLLSEIHDFSEGVAYIRDPAMGNCTPVPISAVGFDAKYAPDAIHVRIRNSKEFFYFDKTQYAYEGVKNVRGIDCNVWIGNRQDWPTGSPTNTTWEWYFAVTDWVQSTGHTYDFGMPIQMKLTANGIGSYIYNIYDYDEEQPSIFDFDITTCFNFSQKQDFAVRIKAKYKDTAGKNLQLFKYMVIMEVHKWTGISPLRVQNVNVDFDDVDVIIRFTILGGAPIAGDVTNPVQQVDLETAANQLTAAISKGSFQIPVDVTSLAKSKMYKASAYVINTKANNIVSNYYVAPPKKTSYTGGQMAGLGVGMLVLFFVIGFAAVFLYLRNKNGPIPSKSGNTSVDNPSYDKE</sequence>
<evidence type="ECO:0000259" key="2">
    <source>
        <dbReference type="Pfam" id="PF25898"/>
    </source>
</evidence>
<gene>
    <name evidence="4" type="ORF">FSP39_011664</name>
</gene>
<feature type="transmembrane region" description="Helical" evidence="1">
    <location>
        <begin position="73"/>
        <end position="90"/>
    </location>
</feature>
<evidence type="ECO:0000313" key="5">
    <source>
        <dbReference type="Proteomes" id="UP001186944"/>
    </source>
</evidence>
<protein>
    <submittedName>
        <fullName evidence="4">Uncharacterized protein</fullName>
    </submittedName>
</protein>
<feature type="domain" description="LolA-like" evidence="2">
    <location>
        <begin position="314"/>
        <end position="531"/>
    </location>
</feature>
<evidence type="ECO:0000259" key="3">
    <source>
        <dbReference type="Pfam" id="PF25899"/>
    </source>
</evidence>
<feature type="domain" description="DUF7959" evidence="3">
    <location>
        <begin position="538"/>
        <end position="642"/>
    </location>
</feature>
<dbReference type="EMBL" id="VSWD01000008">
    <property type="protein sequence ID" value="KAK3095217.1"/>
    <property type="molecule type" value="Genomic_DNA"/>
</dbReference>
<feature type="domain" description="LolA-like" evidence="2">
    <location>
        <begin position="106"/>
        <end position="308"/>
    </location>
</feature>
<dbReference type="Pfam" id="PF25899">
    <property type="entry name" value="DUF7959"/>
    <property type="match status" value="1"/>
</dbReference>